<evidence type="ECO:0000259" key="2">
    <source>
        <dbReference type="Pfam" id="PF16270"/>
    </source>
</evidence>
<dbReference type="Pfam" id="PF16270">
    <property type="entry name" value="DUF4923"/>
    <property type="match status" value="1"/>
</dbReference>
<evidence type="ECO:0000313" key="4">
    <source>
        <dbReference type="Proteomes" id="UP001487296"/>
    </source>
</evidence>
<evidence type="ECO:0000256" key="1">
    <source>
        <dbReference type="SAM" id="SignalP"/>
    </source>
</evidence>
<protein>
    <submittedName>
        <fullName evidence="3">DUF4923 family protein</fullName>
    </submittedName>
</protein>
<keyword evidence="1" id="KW-0732">Signal</keyword>
<feature type="domain" description="DUF4923" evidence="2">
    <location>
        <begin position="44"/>
        <end position="214"/>
    </location>
</feature>
<dbReference type="RefSeq" id="WP_215760515.1">
    <property type="nucleotide sequence ID" value="NZ_JAHKBE010000049.1"/>
</dbReference>
<organism evidence="3 4">
    <name type="scientific">Hallella faecis</name>
    <dbReference type="NCBI Taxonomy" id="2841596"/>
    <lineage>
        <taxon>Bacteria</taxon>
        <taxon>Pseudomonadati</taxon>
        <taxon>Bacteroidota</taxon>
        <taxon>Bacteroidia</taxon>
        <taxon>Bacteroidales</taxon>
        <taxon>Prevotellaceae</taxon>
        <taxon>Hallella</taxon>
    </lineage>
</organism>
<accession>A0ABV1FSQ4</accession>
<dbReference type="EMBL" id="JBBNFP010000047">
    <property type="protein sequence ID" value="MEQ2487439.1"/>
    <property type="molecule type" value="Genomic_DNA"/>
</dbReference>
<proteinExistence type="predicted"/>
<sequence length="214" mass="22271">MKKLSSVFAGLSLLLLASCGTAGSGTTNGNTGASVLGSVLSGATNAETLGNVLSSVIGLDKLSAQNLHGTWKYSGPGCAFTSDNALSRAGGEIVATQIEEKLKDEYAKLGFKSSNTYVTFNTDGTFAAKINGKSWSGQYTFNEKTGALKMQGLLLTLNGYATRHSGGISVLFESKKLLTLIQTMASLSGNTTVSTIGDLSKNYDGVRIGFDLKK</sequence>
<feature type="chain" id="PRO_5047536521" evidence="1">
    <location>
        <begin position="23"/>
        <end position="214"/>
    </location>
</feature>
<gene>
    <name evidence="3" type="ORF">AAAT34_10365</name>
</gene>
<evidence type="ECO:0000313" key="3">
    <source>
        <dbReference type="EMBL" id="MEQ2487439.1"/>
    </source>
</evidence>
<feature type="signal peptide" evidence="1">
    <location>
        <begin position="1"/>
        <end position="22"/>
    </location>
</feature>
<reference evidence="3 4" key="1">
    <citation type="submission" date="2024-04" db="EMBL/GenBank/DDBJ databases">
        <title>Human intestinal bacterial collection.</title>
        <authorList>
            <person name="Pauvert C."/>
            <person name="Hitch T.C.A."/>
            <person name="Clavel T."/>
        </authorList>
    </citation>
    <scope>NUCLEOTIDE SEQUENCE [LARGE SCALE GENOMIC DNA]</scope>
    <source>
        <strain evidence="3 4">CLA-AA-H145</strain>
    </source>
</reference>
<comment type="caution">
    <text evidence="3">The sequence shown here is derived from an EMBL/GenBank/DDBJ whole genome shotgun (WGS) entry which is preliminary data.</text>
</comment>
<dbReference type="Proteomes" id="UP001487296">
    <property type="component" value="Unassembled WGS sequence"/>
</dbReference>
<keyword evidence="4" id="KW-1185">Reference proteome</keyword>
<dbReference type="PROSITE" id="PS51257">
    <property type="entry name" value="PROKAR_LIPOPROTEIN"/>
    <property type="match status" value="1"/>
</dbReference>
<dbReference type="InterPro" id="IPR032575">
    <property type="entry name" value="DUF4923"/>
</dbReference>
<name>A0ABV1FSQ4_9BACT</name>